<dbReference type="SUPFAM" id="SSF103473">
    <property type="entry name" value="MFS general substrate transporter"/>
    <property type="match status" value="1"/>
</dbReference>
<dbReference type="EMBL" id="CAWUHC010000093">
    <property type="protein sequence ID" value="CAK7231267.1"/>
    <property type="molecule type" value="Genomic_DNA"/>
</dbReference>
<feature type="transmembrane region" description="Helical" evidence="6">
    <location>
        <begin position="71"/>
        <end position="96"/>
    </location>
</feature>
<feature type="transmembrane region" description="Helical" evidence="6">
    <location>
        <begin position="207"/>
        <end position="229"/>
    </location>
</feature>
<dbReference type="Gene3D" id="1.20.1250.20">
    <property type="entry name" value="MFS general substrate transporter like domains"/>
    <property type="match status" value="2"/>
</dbReference>
<feature type="transmembrane region" description="Helical" evidence="6">
    <location>
        <begin position="250"/>
        <end position="269"/>
    </location>
</feature>
<comment type="caution">
    <text evidence="7">The sequence shown here is derived from an EMBL/GenBank/DDBJ whole genome shotgun (WGS) entry which is preliminary data.</text>
</comment>
<dbReference type="InterPro" id="IPR036259">
    <property type="entry name" value="MFS_trans_sf"/>
</dbReference>
<evidence type="ECO:0000256" key="1">
    <source>
        <dbReference type="ARBA" id="ARBA00004141"/>
    </source>
</evidence>
<evidence type="ECO:0000256" key="4">
    <source>
        <dbReference type="ARBA" id="ARBA00022989"/>
    </source>
</evidence>
<evidence type="ECO:0008006" key="9">
    <source>
        <dbReference type="Google" id="ProtNLM"/>
    </source>
</evidence>
<organism evidence="7 8">
    <name type="scientific">Sporothrix bragantina</name>
    <dbReference type="NCBI Taxonomy" id="671064"/>
    <lineage>
        <taxon>Eukaryota</taxon>
        <taxon>Fungi</taxon>
        <taxon>Dikarya</taxon>
        <taxon>Ascomycota</taxon>
        <taxon>Pezizomycotina</taxon>
        <taxon>Sordariomycetes</taxon>
        <taxon>Sordariomycetidae</taxon>
        <taxon>Ophiostomatales</taxon>
        <taxon>Ophiostomataceae</taxon>
        <taxon>Sporothrix</taxon>
    </lineage>
</organism>
<feature type="transmembrane region" description="Helical" evidence="6">
    <location>
        <begin position="180"/>
        <end position="201"/>
    </location>
</feature>
<keyword evidence="8" id="KW-1185">Reference proteome</keyword>
<dbReference type="Pfam" id="PF06609">
    <property type="entry name" value="TRI12"/>
    <property type="match status" value="1"/>
</dbReference>
<keyword evidence="3 6" id="KW-0812">Transmembrane</keyword>
<evidence type="ECO:0000256" key="2">
    <source>
        <dbReference type="ARBA" id="ARBA00022448"/>
    </source>
</evidence>
<evidence type="ECO:0000256" key="6">
    <source>
        <dbReference type="SAM" id="Phobius"/>
    </source>
</evidence>
<evidence type="ECO:0000256" key="5">
    <source>
        <dbReference type="ARBA" id="ARBA00023136"/>
    </source>
</evidence>
<keyword evidence="2" id="KW-0813">Transport</keyword>
<name>A0ABP0CGR0_9PEZI</name>
<dbReference type="InterPro" id="IPR010573">
    <property type="entry name" value="MFS_Str1/Tri12-like"/>
</dbReference>
<sequence>MATANNAANLHNDKFDNVNAIDTIERISAEDPGVLKAEMNDGDDAASVAESATGRHLPAGYYWSPNFIGTWASMAIAQCCIYIYGLGGAALLYTVINPDIGPSFILFGRLSDIFGRRYIFIAGDVLAVIGCIISATSTTVAQLCVGSVMMGFGEAVMNSFVVALAELVKNKHRPYIISSIYLFAAPFTTFSPLIATTMISHGMTWRWVFWVSTIGCGAALVLLILCYHPPHYDQLHSSGRHTISKQLCELDYVGIFLFVAGLTLLLLPISWGGTLYPWKSAATIATLVIGVLLLVALGLWETYKKQPIPLMPTSFFRNVGFMSIVLVASSGACVYYPATLLWPQQVAKQYGITGQHAGWLACTVGGATSAGTSGGGLAIWLVGGKSRGLLIFLSLVMVALISALAAQGLDGLLLGTVLTSVGPVFSGLIESISLGLAPLFCPPQDLGLAAGMLGTIRSAVASIATAIYISVYQTRLSTTIPFYVTPAAENAGFPASNITALISAASAGTYATLPGITPEVIAAVKNALPNAYVASFRTVYLTSIAFGGLSIIGAVMTSSAKTLLNDKVSRKLQRKTPHLTRTAEPEV</sequence>
<feature type="transmembrane region" description="Helical" evidence="6">
    <location>
        <begin position="448"/>
        <end position="471"/>
    </location>
</feature>
<reference evidence="7 8" key="1">
    <citation type="submission" date="2024-01" db="EMBL/GenBank/DDBJ databases">
        <authorList>
            <person name="Allen C."/>
            <person name="Tagirdzhanova G."/>
        </authorList>
    </citation>
    <scope>NUCLEOTIDE SEQUENCE [LARGE SCALE GENOMIC DNA]</scope>
</reference>
<keyword evidence="4 6" id="KW-1133">Transmembrane helix</keyword>
<feature type="transmembrane region" description="Helical" evidence="6">
    <location>
        <begin position="358"/>
        <end position="382"/>
    </location>
</feature>
<dbReference type="Proteomes" id="UP001642406">
    <property type="component" value="Unassembled WGS sequence"/>
</dbReference>
<feature type="transmembrane region" description="Helical" evidence="6">
    <location>
        <begin position="315"/>
        <end position="338"/>
    </location>
</feature>
<comment type="subcellular location">
    <subcellularLocation>
        <location evidence="1">Membrane</location>
        <topology evidence="1">Multi-pass membrane protein</topology>
    </subcellularLocation>
</comment>
<feature type="transmembrane region" description="Helical" evidence="6">
    <location>
        <begin position="539"/>
        <end position="564"/>
    </location>
</feature>
<evidence type="ECO:0000256" key="3">
    <source>
        <dbReference type="ARBA" id="ARBA00022692"/>
    </source>
</evidence>
<feature type="transmembrane region" description="Helical" evidence="6">
    <location>
        <begin position="117"/>
        <end position="136"/>
    </location>
</feature>
<proteinExistence type="predicted"/>
<evidence type="ECO:0000313" key="7">
    <source>
        <dbReference type="EMBL" id="CAK7231267.1"/>
    </source>
</evidence>
<dbReference type="PANTHER" id="PTHR23501:SF109">
    <property type="entry name" value="MAJOR FACILITATOR SUPERFAMILY (MFS) PROFILE DOMAIN-CONTAINING PROTEIN-RELATED"/>
    <property type="match status" value="1"/>
</dbReference>
<accession>A0ABP0CGR0</accession>
<evidence type="ECO:0000313" key="8">
    <source>
        <dbReference type="Proteomes" id="UP001642406"/>
    </source>
</evidence>
<feature type="transmembrane region" description="Helical" evidence="6">
    <location>
        <begin position="281"/>
        <end position="303"/>
    </location>
</feature>
<keyword evidence="5 6" id="KW-0472">Membrane</keyword>
<gene>
    <name evidence="7" type="ORF">SBRCBS47491_007873</name>
</gene>
<dbReference type="PANTHER" id="PTHR23501">
    <property type="entry name" value="MAJOR FACILITATOR SUPERFAMILY"/>
    <property type="match status" value="1"/>
</dbReference>
<feature type="transmembrane region" description="Helical" evidence="6">
    <location>
        <begin position="148"/>
        <end position="168"/>
    </location>
</feature>
<feature type="transmembrane region" description="Helical" evidence="6">
    <location>
        <begin position="389"/>
        <end position="409"/>
    </location>
</feature>
<protein>
    <recommendedName>
        <fullName evidence="9">Major facilitator superfamily (MFS) profile domain-containing protein</fullName>
    </recommendedName>
</protein>